<keyword evidence="1" id="KW-0805">Transcription regulation</keyword>
<dbReference type="OrthoDB" id="666726at2759"/>
<feature type="compositionally biased region" description="Basic and acidic residues" evidence="4">
    <location>
        <begin position="37"/>
        <end position="48"/>
    </location>
</feature>
<feature type="region of interest" description="Disordered" evidence="4">
    <location>
        <begin position="1"/>
        <end position="81"/>
    </location>
</feature>
<keyword evidence="5" id="KW-1185">Reference proteome</keyword>
<feature type="compositionally biased region" description="Low complexity" evidence="4">
    <location>
        <begin position="250"/>
        <end position="261"/>
    </location>
</feature>
<feature type="short sequence motif" description="VHIID" evidence="3">
    <location>
        <begin position="546"/>
        <end position="550"/>
    </location>
</feature>
<evidence type="ECO:0000256" key="3">
    <source>
        <dbReference type="PROSITE-ProRule" id="PRU01191"/>
    </source>
</evidence>
<accession>A0A8B8ZYT0</accession>
<dbReference type="PROSITE" id="PS50985">
    <property type="entry name" value="GRAS"/>
    <property type="match status" value="1"/>
</dbReference>
<evidence type="ECO:0000256" key="4">
    <source>
        <dbReference type="SAM" id="MobiDB-lite"/>
    </source>
</evidence>
<evidence type="ECO:0000313" key="5">
    <source>
        <dbReference type="Proteomes" id="UP000228380"/>
    </source>
</evidence>
<dbReference type="GeneID" id="103705134"/>
<evidence type="ECO:0000256" key="1">
    <source>
        <dbReference type="ARBA" id="ARBA00023015"/>
    </source>
</evidence>
<feature type="compositionally biased region" description="Low complexity" evidence="4">
    <location>
        <begin position="223"/>
        <end position="243"/>
    </location>
</feature>
<keyword evidence="2" id="KW-0804">Transcription</keyword>
<protein>
    <submittedName>
        <fullName evidence="6">Scarecrow-like protein 27</fullName>
    </submittedName>
</protein>
<dbReference type="PANTHER" id="PTHR31636">
    <property type="entry name" value="OSJNBA0084A10.13 PROTEIN-RELATED"/>
    <property type="match status" value="1"/>
</dbReference>
<feature type="region of interest" description="SAW" evidence="3">
    <location>
        <begin position="723"/>
        <end position="794"/>
    </location>
</feature>
<evidence type="ECO:0000313" key="6">
    <source>
        <dbReference type="RefSeq" id="XP_038976713.1"/>
    </source>
</evidence>
<feature type="region of interest" description="Leucine repeat II (LRII)" evidence="3">
    <location>
        <begin position="597"/>
        <end position="629"/>
    </location>
</feature>
<reference evidence="5" key="1">
    <citation type="journal article" date="2019" name="Nat. Commun.">
        <title>Genome-wide association mapping of date palm fruit traits.</title>
        <authorList>
            <person name="Hazzouri K.M."/>
            <person name="Gros-Balthazard M."/>
            <person name="Flowers J.M."/>
            <person name="Copetti D."/>
            <person name="Lemansour A."/>
            <person name="Lebrun M."/>
            <person name="Masmoudi K."/>
            <person name="Ferrand S."/>
            <person name="Dhar M.I."/>
            <person name="Fresquez Z.A."/>
            <person name="Rosas U."/>
            <person name="Zhang J."/>
            <person name="Talag J."/>
            <person name="Lee S."/>
            <person name="Kudrna D."/>
            <person name="Powell R.F."/>
            <person name="Leitch I.J."/>
            <person name="Krueger R.R."/>
            <person name="Wing R.A."/>
            <person name="Amiri K.M.A."/>
            <person name="Purugganan M.D."/>
        </authorList>
    </citation>
    <scope>NUCLEOTIDE SEQUENCE [LARGE SCALE GENOMIC DNA]</scope>
    <source>
        <strain evidence="5">cv. Khalas</strain>
    </source>
</reference>
<evidence type="ECO:0000256" key="2">
    <source>
        <dbReference type="ARBA" id="ARBA00023163"/>
    </source>
</evidence>
<dbReference type="InterPro" id="IPR005202">
    <property type="entry name" value="TF_GRAS"/>
</dbReference>
<dbReference type="RefSeq" id="XP_038976713.1">
    <property type="nucleotide sequence ID" value="XM_039120785.1"/>
</dbReference>
<comment type="caution">
    <text evidence="3">Lacks conserved residue(s) required for the propagation of feature annotation.</text>
</comment>
<feature type="region of interest" description="Disordered" evidence="4">
    <location>
        <begin position="393"/>
        <end position="421"/>
    </location>
</feature>
<organism evidence="5 6">
    <name type="scientific">Phoenix dactylifera</name>
    <name type="common">Date palm</name>
    <dbReference type="NCBI Taxonomy" id="42345"/>
    <lineage>
        <taxon>Eukaryota</taxon>
        <taxon>Viridiplantae</taxon>
        <taxon>Streptophyta</taxon>
        <taxon>Embryophyta</taxon>
        <taxon>Tracheophyta</taxon>
        <taxon>Spermatophyta</taxon>
        <taxon>Magnoliopsida</taxon>
        <taxon>Liliopsida</taxon>
        <taxon>Arecaceae</taxon>
        <taxon>Coryphoideae</taxon>
        <taxon>Phoeniceae</taxon>
        <taxon>Phoenix</taxon>
    </lineage>
</organism>
<feature type="compositionally biased region" description="Basic and acidic residues" evidence="4">
    <location>
        <begin position="9"/>
        <end position="24"/>
    </location>
</feature>
<comment type="similarity">
    <text evidence="3">Belongs to the GRAS family.</text>
</comment>
<dbReference type="Proteomes" id="UP000228380">
    <property type="component" value="Chromosome 2"/>
</dbReference>
<feature type="region of interest" description="Disordered" evidence="4">
    <location>
        <begin position="223"/>
        <end position="273"/>
    </location>
</feature>
<dbReference type="Pfam" id="PF03514">
    <property type="entry name" value="GRAS"/>
    <property type="match status" value="1"/>
</dbReference>
<name>A0A8B8ZYT0_PHODC</name>
<feature type="compositionally biased region" description="Low complexity" evidence="4">
    <location>
        <begin position="53"/>
        <end position="67"/>
    </location>
</feature>
<proteinExistence type="inferred from homology"/>
<gene>
    <name evidence="6" type="primary">LOC103705134</name>
</gene>
<sequence length="795" mass="84788">MSLSGNGKRTLEELVGEAREEEKAIFVGENKRQRRGVSKEGSEPRSVLETRQSLSPPTSTSTLSPSLCGGGGGGGGGGSSDTTSLAAAAAISDGLLAEEGGDAADQRREEWAAELQPITAGLDIGFASRERIGLGMEDWEAVFSEPAASPGQDQTFLRWIMGDIVDPTKFSSSGAASGGSRQQPLFPAVPAEFDDHSAGLGFGGLADPGFGLGTIGGMDGAPSVSTSTITLPPTPSFSSSKLSSGGGGPSLSSSNGSTSSSRIPPPLPSTVIQDPTFGCQPRSTLFPPPRPATVIPAAPAQARRFFQEPSVDRPQLFCSNPLLNERLQLRAPSNPGFFAPVPSFVAASTTHQPLSPPPLFPPQILTTPPFPPPSGRPDLFLQTSHLAQQRFASSQSIAYHHQQRSARPRSASGDDAAAQQQEQALVDQLFKAAKMVEAGESDGARGILTRLNHQLPSPQGKPILRSAFYFKEALNRILGDAASNSTQSPSPAHARRAFPNPITCALESVLKLTSLKSFSDVSPILMFTNFTCIQALLESLAGADCIHIVDFNVGSGTHWSAFMQELAQRSCTAGGPPMLRMSVFVSPEADRSFDLELACGTLAFWAGRLNIPFEFNVMNLDNFDPLAIRSLVDAPIAVNLPVCSAHNLSLTLLGLVKQLTPKVVISVDLGRDRSELSFSHHFLHAFQSCMVLLNSFDAAGASPEAATKIERFLVRPRIESSVLGRHRAGDKMLPWRTLFASAGFVPLQFSSTTELQAVCLLQRVPVRGFHVEKREGSLFLYWQHQELVSVSAWRC</sequence>
<feature type="compositionally biased region" description="Gly residues" evidence="4">
    <location>
        <begin position="68"/>
        <end position="79"/>
    </location>
</feature>
<reference evidence="6" key="2">
    <citation type="submission" date="2025-08" db="UniProtKB">
        <authorList>
            <consortium name="RefSeq"/>
        </authorList>
    </citation>
    <scope>IDENTIFICATION</scope>
    <source>
        <tissue evidence="6">Young leaves</tissue>
    </source>
</reference>
<dbReference type="KEGG" id="pda:103705134"/>
<dbReference type="AlphaFoldDB" id="A0A8B8ZYT0"/>